<dbReference type="Proteomes" id="UP001500449">
    <property type="component" value="Unassembled WGS sequence"/>
</dbReference>
<accession>A0ABN2NAJ9</accession>
<keyword evidence="6" id="KW-1185">Reference proteome</keyword>
<organism evidence="5 6">
    <name type="scientific">Pseudonocardia ailaonensis</name>
    <dbReference type="NCBI Taxonomy" id="367279"/>
    <lineage>
        <taxon>Bacteria</taxon>
        <taxon>Bacillati</taxon>
        <taxon>Actinomycetota</taxon>
        <taxon>Actinomycetes</taxon>
        <taxon>Pseudonocardiales</taxon>
        <taxon>Pseudonocardiaceae</taxon>
        <taxon>Pseudonocardia</taxon>
    </lineage>
</organism>
<dbReference type="Pfam" id="PF00392">
    <property type="entry name" value="GntR"/>
    <property type="match status" value="1"/>
</dbReference>
<reference evidence="5 6" key="1">
    <citation type="journal article" date="2019" name="Int. J. Syst. Evol. Microbiol.">
        <title>The Global Catalogue of Microorganisms (GCM) 10K type strain sequencing project: providing services to taxonomists for standard genome sequencing and annotation.</title>
        <authorList>
            <consortium name="The Broad Institute Genomics Platform"/>
            <consortium name="The Broad Institute Genome Sequencing Center for Infectious Disease"/>
            <person name="Wu L."/>
            <person name="Ma J."/>
        </authorList>
    </citation>
    <scope>NUCLEOTIDE SEQUENCE [LARGE SCALE GENOMIC DNA]</scope>
    <source>
        <strain evidence="5 6">JCM 16009</strain>
    </source>
</reference>
<dbReference type="CDD" id="cd07377">
    <property type="entry name" value="WHTH_GntR"/>
    <property type="match status" value="1"/>
</dbReference>
<evidence type="ECO:0000256" key="2">
    <source>
        <dbReference type="ARBA" id="ARBA00023125"/>
    </source>
</evidence>
<feature type="domain" description="HTH gntR-type" evidence="4">
    <location>
        <begin position="8"/>
        <end position="78"/>
    </location>
</feature>
<gene>
    <name evidence="5" type="ORF">GCM10009836_45340</name>
</gene>
<dbReference type="Gene3D" id="1.20.120.530">
    <property type="entry name" value="GntR ligand-binding domain-like"/>
    <property type="match status" value="1"/>
</dbReference>
<dbReference type="SUPFAM" id="SSF46785">
    <property type="entry name" value="Winged helix' DNA-binding domain"/>
    <property type="match status" value="1"/>
</dbReference>
<keyword evidence="3" id="KW-0804">Transcription</keyword>
<dbReference type="PANTHER" id="PTHR43537:SF5">
    <property type="entry name" value="UXU OPERON TRANSCRIPTIONAL REGULATOR"/>
    <property type="match status" value="1"/>
</dbReference>
<dbReference type="InterPro" id="IPR000524">
    <property type="entry name" value="Tscrpt_reg_HTH_GntR"/>
</dbReference>
<dbReference type="InterPro" id="IPR011711">
    <property type="entry name" value="GntR_C"/>
</dbReference>
<dbReference type="InterPro" id="IPR036388">
    <property type="entry name" value="WH-like_DNA-bd_sf"/>
</dbReference>
<dbReference type="SMART" id="SM00345">
    <property type="entry name" value="HTH_GNTR"/>
    <property type="match status" value="1"/>
</dbReference>
<dbReference type="Gene3D" id="1.10.10.10">
    <property type="entry name" value="Winged helix-like DNA-binding domain superfamily/Winged helix DNA-binding domain"/>
    <property type="match status" value="1"/>
</dbReference>
<dbReference type="RefSeq" id="WP_344420504.1">
    <property type="nucleotide sequence ID" value="NZ_BAAAQK010000018.1"/>
</dbReference>
<dbReference type="InterPro" id="IPR008920">
    <property type="entry name" value="TF_FadR/GntR_C"/>
</dbReference>
<sequence>MFQAAQTQRAADLIVDQIREAILLCDLAPGYRLESERELAVTFDASRATVRDALATLEELNLVERKVGNGGGTFVLPITSQAKVRDPNDLVEKWPALVETLEFRDWLEPLAAEVACQRISDEKLAELTRIVDFSRRPNCTHEEFRTADIHFHLMIAEAAQNSFLSRSIRQIRVSMNSLLDLMQFSASVTQQTIAEHSEVLSALHAHDGDTARSAMFAHVHHTHCAVMARFGKPGARRPATVDESGGR</sequence>
<dbReference type="EMBL" id="BAAAQK010000018">
    <property type="protein sequence ID" value="GAA1860121.1"/>
    <property type="molecule type" value="Genomic_DNA"/>
</dbReference>
<dbReference type="SUPFAM" id="SSF48008">
    <property type="entry name" value="GntR ligand-binding domain-like"/>
    <property type="match status" value="1"/>
</dbReference>
<evidence type="ECO:0000259" key="4">
    <source>
        <dbReference type="PROSITE" id="PS50949"/>
    </source>
</evidence>
<evidence type="ECO:0000256" key="3">
    <source>
        <dbReference type="ARBA" id="ARBA00023163"/>
    </source>
</evidence>
<dbReference type="PRINTS" id="PR00035">
    <property type="entry name" value="HTHGNTR"/>
</dbReference>
<dbReference type="PANTHER" id="PTHR43537">
    <property type="entry name" value="TRANSCRIPTIONAL REGULATOR, GNTR FAMILY"/>
    <property type="match status" value="1"/>
</dbReference>
<proteinExistence type="predicted"/>
<name>A0ABN2NAJ9_9PSEU</name>
<protein>
    <submittedName>
        <fullName evidence="5">FCD domain-containing protein</fullName>
    </submittedName>
</protein>
<comment type="caution">
    <text evidence="5">The sequence shown here is derived from an EMBL/GenBank/DDBJ whole genome shotgun (WGS) entry which is preliminary data.</text>
</comment>
<evidence type="ECO:0000313" key="5">
    <source>
        <dbReference type="EMBL" id="GAA1860121.1"/>
    </source>
</evidence>
<dbReference type="SMART" id="SM00895">
    <property type="entry name" value="FCD"/>
    <property type="match status" value="1"/>
</dbReference>
<keyword evidence="2" id="KW-0238">DNA-binding</keyword>
<dbReference type="Pfam" id="PF07729">
    <property type="entry name" value="FCD"/>
    <property type="match status" value="1"/>
</dbReference>
<dbReference type="InterPro" id="IPR036390">
    <property type="entry name" value="WH_DNA-bd_sf"/>
</dbReference>
<dbReference type="PROSITE" id="PS50949">
    <property type="entry name" value="HTH_GNTR"/>
    <property type="match status" value="1"/>
</dbReference>
<keyword evidence="1" id="KW-0805">Transcription regulation</keyword>
<evidence type="ECO:0000256" key="1">
    <source>
        <dbReference type="ARBA" id="ARBA00023015"/>
    </source>
</evidence>
<evidence type="ECO:0000313" key="6">
    <source>
        <dbReference type="Proteomes" id="UP001500449"/>
    </source>
</evidence>